<name>A0A1H6A6T5_9HYPH</name>
<sequence length="235" mass="24652">MKTQLKAALAALASLALLAGGTAVAADLGSSRLLPPAPDLPAFYSWTGAYAGVQGGYSWGNDRVSRFLNGNGVGATSSYSTALGGGHVGFNYQFGSIVLGIEGDVEAVNARGGFSDAGVVGRVQRDWQASVRGRIGYAFDRFMIYGTGGAAFTEFDYRVLNPATGLGERMQNSATGWNIGAGVNFAFTDNLILGAEYRYTDYGKVDHLGRGAVPGLVSELEPKLHTVRASVAYKF</sequence>
<evidence type="ECO:0000313" key="9">
    <source>
        <dbReference type="Proteomes" id="UP000236743"/>
    </source>
</evidence>
<proteinExistence type="inferred from homology"/>
<dbReference type="Proteomes" id="UP000236743">
    <property type="component" value="Unassembled WGS sequence"/>
</dbReference>
<evidence type="ECO:0000256" key="5">
    <source>
        <dbReference type="ARBA" id="ARBA00038306"/>
    </source>
</evidence>
<dbReference type="Pfam" id="PF13505">
    <property type="entry name" value="OMP_b-brl"/>
    <property type="match status" value="1"/>
</dbReference>
<evidence type="ECO:0000313" key="8">
    <source>
        <dbReference type="EMBL" id="SEG44082.1"/>
    </source>
</evidence>
<evidence type="ECO:0000256" key="2">
    <source>
        <dbReference type="ARBA" id="ARBA00022729"/>
    </source>
</evidence>
<evidence type="ECO:0000256" key="4">
    <source>
        <dbReference type="ARBA" id="ARBA00023237"/>
    </source>
</evidence>
<keyword evidence="2 6" id="KW-0732">Signal</keyword>
<dbReference type="GO" id="GO:0009279">
    <property type="term" value="C:cell outer membrane"/>
    <property type="evidence" value="ECO:0007669"/>
    <property type="project" value="UniProtKB-SubCell"/>
</dbReference>
<evidence type="ECO:0000256" key="3">
    <source>
        <dbReference type="ARBA" id="ARBA00023136"/>
    </source>
</evidence>
<dbReference type="EMBL" id="FNUY01000005">
    <property type="protein sequence ID" value="SEG44082.1"/>
    <property type="molecule type" value="Genomic_DNA"/>
</dbReference>
<dbReference type="InterPro" id="IPR027385">
    <property type="entry name" value="Beta-barrel_OMP"/>
</dbReference>
<keyword evidence="4" id="KW-0998">Cell outer membrane</keyword>
<dbReference type="InterPro" id="IPR006315">
    <property type="entry name" value="OM_autotransptr_brl_dom"/>
</dbReference>
<accession>A0A1H6A6T5</accession>
<dbReference type="InterPro" id="IPR011250">
    <property type="entry name" value="OMP/PagP_B-barrel"/>
</dbReference>
<reference evidence="8 9" key="1">
    <citation type="submission" date="2016-10" db="EMBL/GenBank/DDBJ databases">
        <authorList>
            <person name="de Groot N.N."/>
        </authorList>
    </citation>
    <scope>NUCLEOTIDE SEQUENCE [LARGE SCALE GENOMIC DNA]</scope>
    <source>
        <strain evidence="8 9">DSM 26656</strain>
    </source>
</reference>
<comment type="subcellular location">
    <subcellularLocation>
        <location evidence="1">Cell outer membrane</location>
    </subcellularLocation>
</comment>
<evidence type="ECO:0000256" key="1">
    <source>
        <dbReference type="ARBA" id="ARBA00004442"/>
    </source>
</evidence>
<dbReference type="AlphaFoldDB" id="A0A1H6A6T5"/>
<dbReference type="RefSeq" id="WP_103873132.1">
    <property type="nucleotide sequence ID" value="NZ_FNUY01000005.1"/>
</dbReference>
<protein>
    <submittedName>
        <fullName evidence="8">Outer membrane immunogenic protein</fullName>
    </submittedName>
</protein>
<feature type="chain" id="PRO_5009292313" evidence="6">
    <location>
        <begin position="26"/>
        <end position="235"/>
    </location>
</feature>
<comment type="similarity">
    <text evidence="5">Belongs to the Omp25/RopB family.</text>
</comment>
<evidence type="ECO:0000259" key="7">
    <source>
        <dbReference type="Pfam" id="PF13505"/>
    </source>
</evidence>
<organism evidence="8 9">
    <name type="scientific">Bosea lathyri</name>
    <dbReference type="NCBI Taxonomy" id="1036778"/>
    <lineage>
        <taxon>Bacteria</taxon>
        <taxon>Pseudomonadati</taxon>
        <taxon>Pseudomonadota</taxon>
        <taxon>Alphaproteobacteria</taxon>
        <taxon>Hyphomicrobiales</taxon>
        <taxon>Boseaceae</taxon>
        <taxon>Bosea</taxon>
    </lineage>
</organism>
<keyword evidence="3" id="KW-0472">Membrane</keyword>
<dbReference type="PANTHER" id="PTHR34001:SF3">
    <property type="entry name" value="BLL7405 PROTEIN"/>
    <property type="match status" value="1"/>
</dbReference>
<keyword evidence="9" id="KW-1185">Reference proteome</keyword>
<feature type="domain" description="Outer membrane protein beta-barrel" evidence="7">
    <location>
        <begin position="43"/>
        <end position="235"/>
    </location>
</feature>
<feature type="signal peptide" evidence="6">
    <location>
        <begin position="1"/>
        <end position="25"/>
    </location>
</feature>
<dbReference type="PANTHER" id="PTHR34001">
    <property type="entry name" value="BLL7405 PROTEIN"/>
    <property type="match status" value="1"/>
</dbReference>
<dbReference type="InterPro" id="IPR051692">
    <property type="entry name" value="OMP-like"/>
</dbReference>
<dbReference type="SUPFAM" id="SSF56925">
    <property type="entry name" value="OMPA-like"/>
    <property type="match status" value="1"/>
</dbReference>
<gene>
    <name evidence="8" type="ORF">SAMN04488115_105241</name>
</gene>
<evidence type="ECO:0000256" key="6">
    <source>
        <dbReference type="SAM" id="SignalP"/>
    </source>
</evidence>
<dbReference type="NCBIfam" id="TIGR01414">
    <property type="entry name" value="autotrans_barl"/>
    <property type="match status" value="1"/>
</dbReference>
<dbReference type="OrthoDB" id="9815357at2"/>
<dbReference type="Gene3D" id="2.40.160.20">
    <property type="match status" value="1"/>
</dbReference>